<accession>A0ABP4X6N0</accession>
<comment type="caution">
    <text evidence="5">The sequence shown here is derived from an EMBL/GenBank/DDBJ whole genome shotgun (WGS) entry which is preliminary data.</text>
</comment>
<dbReference type="SUPFAM" id="SSF52172">
    <property type="entry name" value="CheY-like"/>
    <property type="match status" value="1"/>
</dbReference>
<dbReference type="PROSITE" id="PS50110">
    <property type="entry name" value="RESPONSE_REGULATORY"/>
    <property type="match status" value="1"/>
</dbReference>
<dbReference type="InterPro" id="IPR011006">
    <property type="entry name" value="CheY-like_superfamily"/>
</dbReference>
<reference evidence="6" key="1">
    <citation type="journal article" date="2019" name="Int. J. Syst. Evol. Microbiol.">
        <title>The Global Catalogue of Microorganisms (GCM) 10K type strain sequencing project: providing services to taxonomists for standard genome sequencing and annotation.</title>
        <authorList>
            <consortium name="The Broad Institute Genomics Platform"/>
            <consortium name="The Broad Institute Genome Sequencing Center for Infectious Disease"/>
            <person name="Wu L."/>
            <person name="Ma J."/>
        </authorList>
    </citation>
    <scope>NUCLEOTIDE SEQUENCE [LARGE SCALE GENOMIC DNA]</scope>
    <source>
        <strain evidence="6">JCM 14319</strain>
    </source>
</reference>
<dbReference type="PANTHER" id="PTHR43214:SF42">
    <property type="entry name" value="TRANSCRIPTIONAL REGULATORY PROTEIN DESR"/>
    <property type="match status" value="1"/>
</dbReference>
<dbReference type="CDD" id="cd06170">
    <property type="entry name" value="LuxR_C_like"/>
    <property type="match status" value="1"/>
</dbReference>
<evidence type="ECO:0000259" key="3">
    <source>
        <dbReference type="PROSITE" id="PS50043"/>
    </source>
</evidence>
<dbReference type="InterPro" id="IPR039420">
    <property type="entry name" value="WalR-like"/>
</dbReference>
<dbReference type="PROSITE" id="PS50043">
    <property type="entry name" value="HTH_LUXR_2"/>
    <property type="match status" value="1"/>
</dbReference>
<evidence type="ECO:0008006" key="7">
    <source>
        <dbReference type="Google" id="ProtNLM"/>
    </source>
</evidence>
<organism evidence="5 6">
    <name type="scientific">Agromyces humatus</name>
    <dbReference type="NCBI Taxonomy" id="279573"/>
    <lineage>
        <taxon>Bacteria</taxon>
        <taxon>Bacillati</taxon>
        <taxon>Actinomycetota</taxon>
        <taxon>Actinomycetes</taxon>
        <taxon>Micrococcales</taxon>
        <taxon>Microbacteriaceae</taxon>
        <taxon>Agromyces</taxon>
    </lineage>
</organism>
<dbReference type="Gene3D" id="3.40.50.2300">
    <property type="match status" value="1"/>
</dbReference>
<evidence type="ECO:0000256" key="2">
    <source>
        <dbReference type="PROSITE-ProRule" id="PRU00169"/>
    </source>
</evidence>
<dbReference type="InterPro" id="IPR016032">
    <property type="entry name" value="Sig_transdc_resp-reg_C-effctor"/>
</dbReference>
<dbReference type="PANTHER" id="PTHR43214">
    <property type="entry name" value="TWO-COMPONENT RESPONSE REGULATOR"/>
    <property type="match status" value="1"/>
</dbReference>
<dbReference type="InterPro" id="IPR036388">
    <property type="entry name" value="WH-like_DNA-bd_sf"/>
</dbReference>
<evidence type="ECO:0000259" key="4">
    <source>
        <dbReference type="PROSITE" id="PS50110"/>
    </source>
</evidence>
<dbReference type="SUPFAM" id="SSF46894">
    <property type="entry name" value="C-terminal effector domain of the bipartite response regulators"/>
    <property type="match status" value="1"/>
</dbReference>
<feature type="domain" description="HTH luxR-type" evidence="3">
    <location>
        <begin position="77"/>
        <end position="142"/>
    </location>
</feature>
<dbReference type="SMART" id="SM00421">
    <property type="entry name" value="HTH_LUXR"/>
    <property type="match status" value="1"/>
</dbReference>
<gene>
    <name evidence="5" type="ORF">GCM10009747_34910</name>
</gene>
<dbReference type="EMBL" id="BAAANH010000009">
    <property type="protein sequence ID" value="GAA1770714.1"/>
    <property type="molecule type" value="Genomic_DNA"/>
</dbReference>
<dbReference type="InterPro" id="IPR001789">
    <property type="entry name" value="Sig_transdc_resp-reg_receiver"/>
</dbReference>
<keyword evidence="6" id="KW-1185">Reference proteome</keyword>
<dbReference type="PRINTS" id="PR00038">
    <property type="entry name" value="HTHLUXR"/>
</dbReference>
<feature type="domain" description="Response regulatory" evidence="4">
    <location>
        <begin position="1"/>
        <end position="63"/>
    </location>
</feature>
<proteinExistence type="predicted"/>
<dbReference type="Proteomes" id="UP001500506">
    <property type="component" value="Unassembled WGS sequence"/>
</dbReference>
<evidence type="ECO:0000256" key="1">
    <source>
        <dbReference type="ARBA" id="ARBA00023125"/>
    </source>
</evidence>
<name>A0ABP4X6N0_9MICO</name>
<dbReference type="Gene3D" id="1.10.10.10">
    <property type="entry name" value="Winged helix-like DNA-binding domain superfamily/Winged helix DNA-binding domain"/>
    <property type="match status" value="1"/>
</dbReference>
<comment type="caution">
    <text evidence="2">Lacks conserved residue(s) required for the propagation of feature annotation.</text>
</comment>
<sequence length="144" mass="15423">MPERDGLDVAGHILSTSPGHAVLLLTRHARPGTLRKALRLGVRGFLGKDADPALIAAAIVEVAAGGRYVDATISAQALISDIPLTERETDVLRVASDGYSVQDIARILHLAPGTVKNYLSSAIGKTHTTTRHDAARYAREHDWL</sequence>
<dbReference type="InterPro" id="IPR000792">
    <property type="entry name" value="Tscrpt_reg_LuxR_C"/>
</dbReference>
<protein>
    <recommendedName>
        <fullName evidence="7">Response regulator transcription factor</fullName>
    </recommendedName>
</protein>
<dbReference type="Pfam" id="PF00196">
    <property type="entry name" value="GerE"/>
    <property type="match status" value="1"/>
</dbReference>
<evidence type="ECO:0000313" key="5">
    <source>
        <dbReference type="EMBL" id="GAA1770714.1"/>
    </source>
</evidence>
<keyword evidence="1" id="KW-0238">DNA-binding</keyword>
<evidence type="ECO:0000313" key="6">
    <source>
        <dbReference type="Proteomes" id="UP001500506"/>
    </source>
</evidence>
<dbReference type="PROSITE" id="PS00622">
    <property type="entry name" value="HTH_LUXR_1"/>
    <property type="match status" value="1"/>
</dbReference>